<evidence type="ECO:0000313" key="22">
    <source>
        <dbReference type="Proteomes" id="UP000241769"/>
    </source>
</evidence>
<dbReference type="GO" id="GO:0004714">
    <property type="term" value="F:transmembrane receptor protein tyrosine kinase activity"/>
    <property type="evidence" value="ECO:0007669"/>
    <property type="project" value="UniProtKB-EC"/>
</dbReference>
<dbReference type="Gene3D" id="1.10.510.10">
    <property type="entry name" value="Transferase(Phosphotransferase) domain 1"/>
    <property type="match status" value="1"/>
</dbReference>
<dbReference type="PANTHER" id="PTHR24416">
    <property type="entry name" value="TYROSINE-PROTEIN KINASE RECEPTOR"/>
    <property type="match status" value="1"/>
</dbReference>
<evidence type="ECO:0000256" key="19">
    <source>
        <dbReference type="SAM" id="SignalP"/>
    </source>
</evidence>
<dbReference type="PANTHER" id="PTHR24416:SF611">
    <property type="entry name" value="TYROSINE-PROTEIN KINASE TRANSMEMBRANE RECEPTOR ROR"/>
    <property type="match status" value="1"/>
</dbReference>
<dbReference type="FunFam" id="1.10.510.10:FF:001512">
    <property type="entry name" value="Receptor tyrosine-protein kinase erbB-2"/>
    <property type="match status" value="1"/>
</dbReference>
<gene>
    <name evidence="21" type="ORF">PROFUN_12896</name>
</gene>
<keyword evidence="22" id="KW-1185">Reference proteome</keyword>
<evidence type="ECO:0000256" key="3">
    <source>
        <dbReference type="ARBA" id="ARBA00004308"/>
    </source>
</evidence>
<dbReference type="Proteomes" id="UP000241769">
    <property type="component" value="Unassembled WGS sequence"/>
</dbReference>
<dbReference type="EMBL" id="MDYQ01000352">
    <property type="protein sequence ID" value="PRP76091.1"/>
    <property type="molecule type" value="Genomic_DNA"/>
</dbReference>
<dbReference type="PRINTS" id="PR00109">
    <property type="entry name" value="TYRKINASE"/>
</dbReference>
<dbReference type="GO" id="GO:0007169">
    <property type="term" value="P:cell surface receptor protein tyrosine kinase signaling pathway"/>
    <property type="evidence" value="ECO:0007669"/>
    <property type="project" value="TreeGrafter"/>
</dbReference>
<dbReference type="PROSITE" id="PS00109">
    <property type="entry name" value="PROTEIN_KINASE_TYR"/>
    <property type="match status" value="1"/>
</dbReference>
<accession>A0A2P6MWK9</accession>
<dbReference type="GO" id="GO:0005886">
    <property type="term" value="C:plasma membrane"/>
    <property type="evidence" value="ECO:0007669"/>
    <property type="project" value="TreeGrafter"/>
</dbReference>
<feature type="domain" description="Protein kinase" evidence="20">
    <location>
        <begin position="1333"/>
        <end position="1583"/>
    </location>
</feature>
<evidence type="ECO:0000313" key="21">
    <source>
        <dbReference type="EMBL" id="PRP76091.1"/>
    </source>
</evidence>
<keyword evidence="11 16" id="KW-0067">ATP-binding</keyword>
<keyword evidence="12 18" id="KW-0472">Membrane</keyword>
<evidence type="ECO:0000256" key="8">
    <source>
        <dbReference type="ARBA" id="ARBA00022729"/>
    </source>
</evidence>
<evidence type="ECO:0000256" key="4">
    <source>
        <dbReference type="ARBA" id="ARBA00004442"/>
    </source>
</evidence>
<evidence type="ECO:0000256" key="11">
    <source>
        <dbReference type="ARBA" id="ARBA00022840"/>
    </source>
</evidence>
<proteinExistence type="predicted"/>
<dbReference type="PROSITE" id="PS00107">
    <property type="entry name" value="PROTEIN_KINASE_ATP"/>
    <property type="match status" value="1"/>
</dbReference>
<reference evidence="21 22" key="1">
    <citation type="journal article" date="2018" name="Genome Biol. Evol.">
        <title>Multiple Roots of Fruiting Body Formation in Amoebozoa.</title>
        <authorList>
            <person name="Hillmann F."/>
            <person name="Forbes G."/>
            <person name="Novohradska S."/>
            <person name="Ferling I."/>
            <person name="Riege K."/>
            <person name="Groth M."/>
            <person name="Westermann M."/>
            <person name="Marz M."/>
            <person name="Spaller T."/>
            <person name="Winckler T."/>
            <person name="Schaap P."/>
            <person name="Glockner G."/>
        </authorList>
    </citation>
    <scope>NUCLEOTIDE SEQUENCE [LARGE SCALE GENOMIC DNA]</scope>
    <source>
        <strain evidence="21 22">Jena</strain>
    </source>
</reference>
<dbReference type="InterPro" id="IPR003368">
    <property type="entry name" value="POMP_repeat"/>
</dbReference>
<keyword evidence="13" id="KW-0829">Tyrosine-protein kinase</keyword>
<keyword evidence="18" id="KW-0812">Transmembrane</keyword>
<dbReference type="InterPro" id="IPR008266">
    <property type="entry name" value="Tyr_kinase_AS"/>
</dbReference>
<keyword evidence="8 19" id="KW-0732">Signal</keyword>
<organism evidence="21 22">
    <name type="scientific">Planoprotostelium fungivorum</name>
    <dbReference type="NCBI Taxonomy" id="1890364"/>
    <lineage>
        <taxon>Eukaryota</taxon>
        <taxon>Amoebozoa</taxon>
        <taxon>Evosea</taxon>
        <taxon>Variosea</taxon>
        <taxon>Cavosteliida</taxon>
        <taxon>Cavosteliaceae</taxon>
        <taxon>Planoprotostelium</taxon>
    </lineage>
</organism>
<evidence type="ECO:0000256" key="15">
    <source>
        <dbReference type="ARBA" id="ARBA00051243"/>
    </source>
</evidence>
<evidence type="ECO:0000256" key="9">
    <source>
        <dbReference type="ARBA" id="ARBA00022741"/>
    </source>
</evidence>
<evidence type="ECO:0000256" key="5">
    <source>
        <dbReference type="ARBA" id="ARBA00004613"/>
    </source>
</evidence>
<evidence type="ECO:0000259" key="20">
    <source>
        <dbReference type="PROSITE" id="PS50011"/>
    </source>
</evidence>
<dbReference type="InterPro" id="IPR020635">
    <property type="entry name" value="Tyr_kinase_cat_dom"/>
</dbReference>
<dbReference type="SUPFAM" id="SSF56112">
    <property type="entry name" value="Protein kinase-like (PK-like)"/>
    <property type="match status" value="1"/>
</dbReference>
<dbReference type="InterPro" id="IPR001245">
    <property type="entry name" value="Ser-Thr/Tyr_kinase_cat_dom"/>
</dbReference>
<name>A0A2P6MWK9_9EUKA</name>
<dbReference type="OrthoDB" id="2146423at2759"/>
<dbReference type="InterPro" id="IPR017441">
    <property type="entry name" value="Protein_kinase_ATP_BS"/>
</dbReference>
<dbReference type="InParanoid" id="A0A2P6MWK9"/>
<dbReference type="Pfam" id="PF07714">
    <property type="entry name" value="PK_Tyr_Ser-Thr"/>
    <property type="match status" value="1"/>
</dbReference>
<dbReference type="GO" id="GO:0050793">
    <property type="term" value="P:regulation of developmental process"/>
    <property type="evidence" value="ECO:0007669"/>
    <property type="project" value="UniProtKB-ARBA"/>
</dbReference>
<keyword evidence="14" id="KW-0998">Cell outer membrane</keyword>
<evidence type="ECO:0000256" key="18">
    <source>
        <dbReference type="SAM" id="Phobius"/>
    </source>
</evidence>
<keyword evidence="9 16" id="KW-0547">Nucleotide-binding</keyword>
<feature type="compositionally biased region" description="Polar residues" evidence="17">
    <location>
        <begin position="1593"/>
        <end position="1606"/>
    </location>
</feature>
<dbReference type="InterPro" id="IPR000719">
    <property type="entry name" value="Prot_kinase_dom"/>
</dbReference>
<sequence length="1645" mass="175314">MLSLILFLCCCPLLSWGQQFLVASSANISQVIDSANQSSVTLSLSGLGTFDVFYLNATQRLVSSWVLQVDPSTYTVSLSGVYISGTKVTFIGSKAGSFQISNIAAYNADVKVNGVSFQNCGAIRPCITATSGTFVTNSCQFANFLRVGSFNGAMYTDVNSVLQQYGLPASVTPAPTNGFYQKRTLCTPNGGNSAGYNSPINDGGVVDHTYDYISSNGILYSNADTNLNGTSFQLTLDSGLSIISTTNSDLIINDVIVQQSQTTNAISMTGGTLTLVGFTLSNHQDTNHVLSLIDLTSIDARRLTFSDTSTQPTFSVVYVNGASSHSITKVDAMNISGNLFRYESIKNSAKRNSLFGLTASNISGNVVQMQKAGNVNITNTVVDSCGDVIIDQSSFNWGGRLGIYNSSFTGSGIEFPAISISSADVTIVGTLFDGFGTSSSGKGGAINVNSADNVHISLCKFTNNLSGGMGGAIYIVSTTTVDFSQNILKNNSATQGGAIFLSAITQVTMEDNYIKGCSASGSGGAVYIRNVNSTSMNNMYGWKNSASNSGGFLSINNNNNDTIVELYNMNVSYCRADNVGGMINVVGSDMQLSISGTLRGGVAKVQGGLVDISGSYKSVSLIDLSTLDGNTFMQGGCISVDGTIQNLYTSSIKVQNCSSKLYGGGLFIGGSVASWMSDGQSLLSNCSAFYGGAIHMDEDSTIDSIALNGYTLLNNRGGIYGGAMTVFNRVNRFSLHDSNCIDNEAVLQGGCLYLTGSVNEFTIDGSSFIGNLAGTTGAGIHVQDTFTSTTFTISNTSFSYNAVSAQYGAAIAMLAATDLFIQKSNFEENMGPGSSVYVYNGGSRFTVASSAFTSNHASALQGGAIYADGFDGNPLEISFLQNTFTSNVALEDGGAVYIGQNVKGFDASNGVIVLADNVWNLNRVLGPFSGGALSIASGGNVTFYNEIYNGNSIDTYGKNNGGGAIAFAASSFSHLFVNNVTFNSNSAQSGGAFDFVSGNCSVMTLSDVTLSGNSAEQEGGGARLTAQLERVIFERLRMYNNTARTGAGLYLENVKGVQVLAGMFDENSAQMGGGIYIAPSSSIDIVSTSFLNNEATSGGAIYTLGEVNASNCTYQRNKASIGGAVYLSKLAEDGNSGKRAATNPSVISGSRFADNAGTSGGAVAIYNAQDPSQVVLDGNQFSNNDAQNGKDVQVNGNATIESNQFSGGVYANSSGTLVSKGNDWNDAKLSFRDGASVKVLSDAEVSPQVSCSNGVGHINSNGQAVCTAAPAKCTGFCTPLYIIIVPVVGGVALLALIIVIFVVLRRRKTRRARRQAMEQELQLTMDKLILQEVEIGQVIGRGNFGEVCRGTWQGTTVALKGLRVLEMSEMAKFKEEIRLLHGLNHPNIVNLYGIFSKEEQLYMVLEYAEMGALDSYLRTVRKAEELTEIDLVTMVFDIVKGMVYLQTKNVIHRDIAARNMLLDTNRRVKISDFGLSRESDAYQLKSKQIPYKWTAPEVIRNGTSTMQSDVWSFGVCAWEIFSFVPYKMMDNRQAVEYVEEGKRMEKPTRCPDEMWQIILTCWSHKPESRPNFVTIRKQILELYGESLKEVKSTSSHVVQPQQQTYHTMRGDKGSNEEEMVNMSQNYATHAPADYSFSPEIGGAYH</sequence>
<feature type="chain" id="PRO_5015124291" evidence="19">
    <location>
        <begin position="18"/>
        <end position="1645"/>
    </location>
</feature>
<comment type="catalytic activity">
    <reaction evidence="15">
        <text>L-tyrosyl-[protein] + ATP = O-phospho-L-tyrosyl-[protein] + ADP + H(+)</text>
        <dbReference type="Rhea" id="RHEA:10596"/>
        <dbReference type="Rhea" id="RHEA-COMP:10136"/>
        <dbReference type="Rhea" id="RHEA-COMP:20101"/>
        <dbReference type="ChEBI" id="CHEBI:15378"/>
        <dbReference type="ChEBI" id="CHEBI:30616"/>
        <dbReference type="ChEBI" id="CHEBI:46858"/>
        <dbReference type="ChEBI" id="CHEBI:61978"/>
        <dbReference type="ChEBI" id="CHEBI:456216"/>
        <dbReference type="EC" id="2.7.10.1"/>
    </reaction>
</comment>
<dbReference type="SMART" id="SM00219">
    <property type="entry name" value="TyrKc"/>
    <property type="match status" value="1"/>
</dbReference>
<dbReference type="CDD" id="cd00192">
    <property type="entry name" value="PTKc"/>
    <property type="match status" value="1"/>
</dbReference>
<dbReference type="PROSITE" id="PS50011">
    <property type="entry name" value="PROTEIN_KINASE_DOM"/>
    <property type="match status" value="1"/>
</dbReference>
<dbReference type="Gene3D" id="2.160.20.10">
    <property type="entry name" value="Single-stranded right-handed beta-helix, Pectin lyase-like"/>
    <property type="match status" value="1"/>
</dbReference>
<dbReference type="InterPro" id="IPR011009">
    <property type="entry name" value="Kinase-like_dom_sf"/>
</dbReference>
<dbReference type="GO" id="GO:0005524">
    <property type="term" value="F:ATP binding"/>
    <property type="evidence" value="ECO:0007669"/>
    <property type="project" value="UniProtKB-UniRule"/>
</dbReference>
<dbReference type="InterPro" id="IPR050122">
    <property type="entry name" value="RTK"/>
</dbReference>
<feature type="signal peptide" evidence="19">
    <location>
        <begin position="1"/>
        <end position="17"/>
    </location>
</feature>
<evidence type="ECO:0000256" key="17">
    <source>
        <dbReference type="SAM" id="MobiDB-lite"/>
    </source>
</evidence>
<dbReference type="GO" id="GO:0005576">
    <property type="term" value="C:extracellular region"/>
    <property type="evidence" value="ECO:0007669"/>
    <property type="project" value="UniProtKB-SubCell"/>
</dbReference>
<comment type="subcellular location">
    <subcellularLocation>
        <location evidence="2">Cell envelope</location>
    </subcellularLocation>
    <subcellularLocation>
        <location evidence="4">Cell outer membrane</location>
    </subcellularLocation>
    <subcellularLocation>
        <location evidence="3">Endomembrane system</location>
    </subcellularLocation>
    <subcellularLocation>
        <location evidence="1">Membrane</location>
        <topology evidence="1">Single-pass membrane protein</topology>
    </subcellularLocation>
    <subcellularLocation>
        <location evidence="5">Secreted</location>
    </subcellularLocation>
</comment>
<dbReference type="GO" id="GO:0012505">
    <property type="term" value="C:endomembrane system"/>
    <property type="evidence" value="ECO:0007669"/>
    <property type="project" value="UniProtKB-SubCell"/>
</dbReference>
<feature type="binding site" evidence="16">
    <location>
        <position position="1360"/>
    </location>
    <ligand>
        <name>ATP</name>
        <dbReference type="ChEBI" id="CHEBI:30616"/>
    </ligand>
</feature>
<evidence type="ECO:0000256" key="2">
    <source>
        <dbReference type="ARBA" id="ARBA00004196"/>
    </source>
</evidence>
<dbReference type="NCBIfam" id="TIGR01376">
    <property type="entry name" value="POMP_repeat"/>
    <property type="match status" value="1"/>
</dbReference>
<evidence type="ECO:0000256" key="10">
    <source>
        <dbReference type="ARBA" id="ARBA00022777"/>
    </source>
</evidence>
<dbReference type="InterPro" id="IPR012334">
    <property type="entry name" value="Pectin_lyas_fold"/>
</dbReference>
<feature type="transmembrane region" description="Helical" evidence="18">
    <location>
        <begin position="1280"/>
        <end position="1304"/>
    </location>
</feature>
<dbReference type="STRING" id="1890364.A0A2P6MWK9"/>
<dbReference type="InterPro" id="IPR011050">
    <property type="entry name" value="Pectin_lyase_fold/virulence"/>
</dbReference>
<evidence type="ECO:0000256" key="7">
    <source>
        <dbReference type="ARBA" id="ARBA00022679"/>
    </source>
</evidence>
<feature type="region of interest" description="Disordered" evidence="17">
    <location>
        <begin position="1593"/>
        <end position="1613"/>
    </location>
</feature>
<evidence type="ECO:0000256" key="16">
    <source>
        <dbReference type="PROSITE-ProRule" id="PRU10141"/>
    </source>
</evidence>
<dbReference type="Pfam" id="PF02415">
    <property type="entry name" value="Chlam_PMP"/>
    <property type="match status" value="1"/>
</dbReference>
<dbReference type="InterPro" id="IPR006626">
    <property type="entry name" value="PbH1"/>
</dbReference>
<dbReference type="SUPFAM" id="SSF51126">
    <property type="entry name" value="Pectin lyase-like"/>
    <property type="match status" value="3"/>
</dbReference>
<comment type="caution">
    <text evidence="21">The sequence shown here is derived from an EMBL/GenBank/DDBJ whole genome shotgun (WGS) entry which is preliminary data.</text>
</comment>
<evidence type="ECO:0000256" key="14">
    <source>
        <dbReference type="ARBA" id="ARBA00023237"/>
    </source>
</evidence>
<evidence type="ECO:0000256" key="12">
    <source>
        <dbReference type="ARBA" id="ARBA00023136"/>
    </source>
</evidence>
<protein>
    <submittedName>
        <fullName evidence="21">Tyrosine-protein kinase Fer</fullName>
    </submittedName>
</protein>
<dbReference type="GO" id="GO:0043235">
    <property type="term" value="C:receptor complex"/>
    <property type="evidence" value="ECO:0007669"/>
    <property type="project" value="TreeGrafter"/>
</dbReference>
<evidence type="ECO:0000256" key="13">
    <source>
        <dbReference type="ARBA" id="ARBA00023137"/>
    </source>
</evidence>
<keyword evidence="18" id="KW-1133">Transmembrane helix</keyword>
<dbReference type="SMART" id="SM00710">
    <property type="entry name" value="PbH1"/>
    <property type="match status" value="15"/>
</dbReference>
<keyword evidence="10 21" id="KW-0418">Kinase</keyword>
<keyword evidence="6" id="KW-0964">Secreted</keyword>
<evidence type="ECO:0000256" key="6">
    <source>
        <dbReference type="ARBA" id="ARBA00022525"/>
    </source>
</evidence>
<dbReference type="GO" id="GO:0048468">
    <property type="term" value="P:cell development"/>
    <property type="evidence" value="ECO:0007669"/>
    <property type="project" value="UniProtKB-ARBA"/>
</dbReference>
<keyword evidence="7" id="KW-0808">Transferase</keyword>
<evidence type="ECO:0000256" key="1">
    <source>
        <dbReference type="ARBA" id="ARBA00004167"/>
    </source>
</evidence>